<accession>W5N3Y7</accession>
<dbReference type="PANTHER" id="PTHR45823">
    <property type="entry name" value="T-SNARE COILED-COIL HOMOLOGY DOMAIN-CONTAINING PROTEIN"/>
    <property type="match status" value="1"/>
</dbReference>
<keyword evidence="2" id="KW-1185">Reference proteome</keyword>
<dbReference type="Bgee" id="ENSLOCG00000012465">
    <property type="expression patterns" value="Expressed in testis and 3 other cell types or tissues"/>
</dbReference>
<organism evidence="1 2">
    <name type="scientific">Lepisosteus oculatus</name>
    <name type="common">Spotted gar</name>
    <dbReference type="NCBI Taxonomy" id="7918"/>
    <lineage>
        <taxon>Eukaryota</taxon>
        <taxon>Metazoa</taxon>
        <taxon>Chordata</taxon>
        <taxon>Craniata</taxon>
        <taxon>Vertebrata</taxon>
        <taxon>Euteleostomi</taxon>
        <taxon>Actinopterygii</taxon>
        <taxon>Neopterygii</taxon>
        <taxon>Holostei</taxon>
        <taxon>Semionotiformes</taxon>
        <taxon>Lepisosteidae</taxon>
        <taxon>Lepisosteus</taxon>
    </lineage>
</organism>
<dbReference type="OMA" id="IARANSW"/>
<dbReference type="HOGENOM" id="CLU_1338963_0_0_1"/>
<evidence type="ECO:0000313" key="2">
    <source>
        <dbReference type="Proteomes" id="UP000018468"/>
    </source>
</evidence>
<dbReference type="STRING" id="7918.ENSLOCP00000015346"/>
<evidence type="ECO:0000313" key="1">
    <source>
        <dbReference type="Ensembl" id="ENSLOCP00000015346.1"/>
    </source>
</evidence>
<protein>
    <recommendedName>
        <fullName evidence="3">SCAN box domain-containing protein</fullName>
    </recommendedName>
</protein>
<reference evidence="1" key="2">
    <citation type="submission" date="2025-08" db="UniProtKB">
        <authorList>
            <consortium name="Ensembl"/>
        </authorList>
    </citation>
    <scope>IDENTIFICATION</scope>
</reference>
<reference evidence="1" key="3">
    <citation type="submission" date="2025-09" db="UniProtKB">
        <authorList>
            <consortium name="Ensembl"/>
        </authorList>
    </citation>
    <scope>IDENTIFICATION</scope>
</reference>
<dbReference type="Ensembl" id="ENSLOCT00000015375.1">
    <property type="protein sequence ID" value="ENSLOCP00000015346.1"/>
    <property type="gene ID" value="ENSLOCG00000012465.1"/>
</dbReference>
<reference evidence="2" key="1">
    <citation type="submission" date="2011-12" db="EMBL/GenBank/DDBJ databases">
        <title>The Draft Genome of Lepisosteus oculatus.</title>
        <authorList>
            <consortium name="The Broad Institute Genome Assembly &amp; Analysis Group"/>
            <consortium name="Computational R&amp;D Group"/>
            <consortium name="and Sequencing Platform"/>
            <person name="Di Palma F."/>
            <person name="Alfoldi J."/>
            <person name="Johnson J."/>
            <person name="Berlin A."/>
            <person name="Gnerre S."/>
            <person name="Jaffe D."/>
            <person name="MacCallum I."/>
            <person name="Young S."/>
            <person name="Walker B.J."/>
            <person name="Lander E.S."/>
            <person name="Lindblad-Toh K."/>
        </authorList>
    </citation>
    <scope>NUCLEOTIDE SEQUENCE [LARGE SCALE GENOMIC DNA]</scope>
</reference>
<dbReference type="PANTHER" id="PTHR45823:SF1">
    <property type="entry name" value="T-SNARE COILED-COIL HOMOLOGY DOMAIN-CONTAINING PROTEIN"/>
    <property type="match status" value="1"/>
</dbReference>
<name>W5N3Y7_LEPOC</name>
<dbReference type="Proteomes" id="UP000018468">
    <property type="component" value="Linkage group LG4"/>
</dbReference>
<evidence type="ECO:0008006" key="3">
    <source>
        <dbReference type="Google" id="ProtNLM"/>
    </source>
</evidence>
<dbReference type="eggNOG" id="ENOG502RTT5">
    <property type="taxonomic scope" value="Eukaryota"/>
</dbReference>
<dbReference type="InParanoid" id="W5N3Y7"/>
<dbReference type="EMBL" id="AHAT01026396">
    <property type="status" value="NOT_ANNOTATED_CDS"/>
    <property type="molecule type" value="Genomic_DNA"/>
</dbReference>
<dbReference type="AlphaFoldDB" id="W5N3Y7"/>
<sequence>ISTTQSWCSGIIIIKRQNNFNTMKTSENTSLSPSVRVRPGRYDGEAPWETYEGQFQLAARTNGWSRAEMAGHLAVALEGAACQVLLDVLEEDRGDYTALAAALQLRFGVEEAPDLMWERLALQRRRPGERLGPVAADVMFLARRGYPTFPREAQREMALQAFLKALSPEELLRHVQLAAPTSLEQALALATRAEAVFGVTGSAS</sequence>
<proteinExistence type="predicted"/>